<dbReference type="Gene3D" id="1.10.3210.10">
    <property type="entry name" value="Hypothetical protein af1432"/>
    <property type="match status" value="1"/>
</dbReference>
<gene>
    <name evidence="8 12" type="primary">rny</name>
    <name evidence="12" type="ORF">JG29_11870</name>
</gene>
<dbReference type="RefSeq" id="WP_045923034.1">
    <property type="nucleotide sequence ID" value="NZ_JBHTHW010000008.1"/>
</dbReference>
<evidence type="ECO:0000256" key="6">
    <source>
        <dbReference type="ARBA" id="ARBA00022989"/>
    </source>
</evidence>
<keyword evidence="3 8" id="KW-0255">Endonuclease</keyword>
<dbReference type="AlphaFoldDB" id="A0A0F4KU83"/>
<keyword evidence="2 8" id="KW-0540">Nuclease</keyword>
<evidence type="ECO:0000256" key="3">
    <source>
        <dbReference type="ARBA" id="ARBA00022759"/>
    </source>
</evidence>
<dbReference type="Pfam" id="PF12072">
    <property type="entry name" value="RNase_Y_N"/>
    <property type="match status" value="1"/>
</dbReference>
<accession>A0A0F4KU83</accession>
<dbReference type="InterPro" id="IPR006675">
    <property type="entry name" value="HDIG_dom"/>
</dbReference>
<dbReference type="PROSITE" id="PS50084">
    <property type="entry name" value="KH_TYPE_1"/>
    <property type="match status" value="1"/>
</dbReference>
<feature type="compositionally biased region" description="Basic and acidic residues" evidence="10">
    <location>
        <begin position="66"/>
        <end position="131"/>
    </location>
</feature>
<keyword evidence="1 8" id="KW-0812">Transmembrane</keyword>
<dbReference type="Gene3D" id="3.30.1370.10">
    <property type="entry name" value="K Homology domain, type 1"/>
    <property type="match status" value="1"/>
</dbReference>
<dbReference type="CDD" id="cd22431">
    <property type="entry name" value="KH-I_RNaseY"/>
    <property type="match status" value="1"/>
</dbReference>
<keyword evidence="4 8" id="KW-0378">Hydrolase</keyword>
<dbReference type="Pfam" id="PF00013">
    <property type="entry name" value="KH_1"/>
    <property type="match status" value="1"/>
</dbReference>
<evidence type="ECO:0000256" key="7">
    <source>
        <dbReference type="ARBA" id="ARBA00023136"/>
    </source>
</evidence>
<keyword evidence="8" id="KW-1003">Cell membrane</keyword>
<dbReference type="InterPro" id="IPR006674">
    <property type="entry name" value="HD_domain"/>
</dbReference>
<dbReference type="InterPro" id="IPR017705">
    <property type="entry name" value="Ribonuclease_Y"/>
</dbReference>
<dbReference type="SMART" id="SM00322">
    <property type="entry name" value="KH"/>
    <property type="match status" value="1"/>
</dbReference>
<evidence type="ECO:0000256" key="10">
    <source>
        <dbReference type="SAM" id="MobiDB-lite"/>
    </source>
</evidence>
<dbReference type="InterPro" id="IPR022711">
    <property type="entry name" value="RNase_Y_N"/>
</dbReference>
<dbReference type="InterPro" id="IPR036612">
    <property type="entry name" value="KH_dom_type_1_sf"/>
</dbReference>
<name>A0A0F4KU83_9LACO</name>
<dbReference type="PANTHER" id="PTHR12826">
    <property type="entry name" value="RIBONUCLEASE Y"/>
    <property type="match status" value="1"/>
</dbReference>
<evidence type="ECO:0000256" key="4">
    <source>
        <dbReference type="ARBA" id="ARBA00022801"/>
    </source>
</evidence>
<dbReference type="GO" id="GO:0005886">
    <property type="term" value="C:plasma membrane"/>
    <property type="evidence" value="ECO:0007669"/>
    <property type="project" value="UniProtKB-SubCell"/>
</dbReference>
<keyword evidence="13" id="KW-1185">Reference proteome</keyword>
<dbReference type="NCBIfam" id="TIGR03319">
    <property type="entry name" value="RNase_Y"/>
    <property type="match status" value="1"/>
</dbReference>
<dbReference type="EMBL" id="JXBZ01000008">
    <property type="protein sequence ID" value="KJY48776.1"/>
    <property type="molecule type" value="Genomic_DNA"/>
</dbReference>
<dbReference type="CDD" id="cd00077">
    <property type="entry name" value="HDc"/>
    <property type="match status" value="1"/>
</dbReference>
<dbReference type="InterPro" id="IPR004088">
    <property type="entry name" value="KH_dom_type_1"/>
</dbReference>
<dbReference type="GO" id="GO:0006402">
    <property type="term" value="P:mRNA catabolic process"/>
    <property type="evidence" value="ECO:0007669"/>
    <property type="project" value="UniProtKB-UniRule"/>
</dbReference>
<dbReference type="PANTHER" id="PTHR12826:SF15">
    <property type="entry name" value="RIBONUCLEASE Y"/>
    <property type="match status" value="1"/>
</dbReference>
<dbReference type="InterPro" id="IPR003607">
    <property type="entry name" value="HD/PDEase_dom"/>
</dbReference>
<dbReference type="Proteomes" id="UP000033695">
    <property type="component" value="Unassembled WGS sequence"/>
</dbReference>
<dbReference type="EC" id="3.1.-.-" evidence="8 9"/>
<keyword evidence="5 8" id="KW-0694">RNA-binding</keyword>
<evidence type="ECO:0000256" key="9">
    <source>
        <dbReference type="NCBIfam" id="TIGR03319"/>
    </source>
</evidence>
<keyword evidence="7 8" id="KW-0472">Membrane</keyword>
<dbReference type="GO" id="GO:0016787">
    <property type="term" value="F:hydrolase activity"/>
    <property type="evidence" value="ECO:0007669"/>
    <property type="project" value="UniProtKB-KW"/>
</dbReference>
<evidence type="ECO:0000259" key="11">
    <source>
        <dbReference type="PROSITE" id="PS51831"/>
    </source>
</evidence>
<reference evidence="12 13" key="1">
    <citation type="submission" date="2014-12" db="EMBL/GenBank/DDBJ databases">
        <title>Comparative genomics of the lactic acid bacteria isolated from the honey bee gut.</title>
        <authorList>
            <person name="Ellegaard K.M."/>
            <person name="Tamarit D."/>
            <person name="Javelind E."/>
            <person name="Olofsson T."/>
            <person name="Andersson S.G."/>
            <person name="Vasquez A."/>
        </authorList>
    </citation>
    <scope>NUCLEOTIDE SEQUENCE [LARGE SCALE GENOMIC DNA]</scope>
    <source>
        <strain evidence="12 13">Hon2</strain>
    </source>
</reference>
<protein>
    <recommendedName>
        <fullName evidence="8 9">Ribonuclease Y</fullName>
        <shortName evidence="8">RNase Y</shortName>
        <ecNumber evidence="8 9">3.1.-.-</ecNumber>
    </recommendedName>
</protein>
<sequence>MSFSLAILAVAVLMLIIGAVIGFFVRKGAYEKSLKQAGQSAENILATAKKEAASAKKEILIEAREEGHKYRQQQEDDLRERRKELQRQENRMLQREETLDRKDNSLDQREHSLEKREEKIDSTEQKLENQQKEVTSTLEKQQQKLEEIAGMTHEQASNYLLNQLDNELTQEKAQMIRASEQAAQQDAQKQAKQLIVEAIQQSAADTVSESTVTTVALPNEEMKGRIIGREGRNIRTIESLTGIDIIIDDTPLAVALSGFDPIRREIARLTLEKLIADGRIHPGRIEETVDKARKEMDTRIRELGEQTVYDLGIHNMNPDLIKIVGRLNFRTSYGQNILSHSIEVAKIAGTMAAELGEDETLAKRAGLLHDIGKALDHEIEGSHVEIGVDITTKYKEPKVVINTIASSHGDVEPTSMIATLVAAADAISAARPGARSESMENYIHRLEKLETIANSYDGVDHCYAIQAGREIRVMVKPEKITDNQATILARKIKNQIEKELEYPGHIKVTVIREIRKIAYAK</sequence>
<evidence type="ECO:0000313" key="13">
    <source>
        <dbReference type="Proteomes" id="UP000033695"/>
    </source>
</evidence>
<dbReference type="HAMAP" id="MF_00335">
    <property type="entry name" value="RNase_Y"/>
    <property type="match status" value="1"/>
</dbReference>
<dbReference type="NCBIfam" id="TIGR00277">
    <property type="entry name" value="HDIG"/>
    <property type="match status" value="1"/>
</dbReference>
<dbReference type="HOGENOM" id="CLU_028328_1_0_9"/>
<dbReference type="SUPFAM" id="SSF109604">
    <property type="entry name" value="HD-domain/PDEase-like"/>
    <property type="match status" value="1"/>
</dbReference>
<dbReference type="SUPFAM" id="SSF54791">
    <property type="entry name" value="Eukaryotic type KH-domain (KH-domain type I)"/>
    <property type="match status" value="1"/>
</dbReference>
<dbReference type="FunFam" id="1.10.3210.10:FF:000003">
    <property type="entry name" value="Ribonuclease Y"/>
    <property type="match status" value="1"/>
</dbReference>
<dbReference type="PROSITE" id="PS51831">
    <property type="entry name" value="HD"/>
    <property type="match status" value="1"/>
</dbReference>
<dbReference type="GO" id="GO:0004521">
    <property type="term" value="F:RNA endonuclease activity"/>
    <property type="evidence" value="ECO:0007669"/>
    <property type="project" value="UniProtKB-UniRule"/>
</dbReference>
<comment type="subcellular location">
    <subcellularLocation>
        <location evidence="8">Cell membrane</location>
        <topology evidence="8">Single-pass membrane protein</topology>
    </subcellularLocation>
</comment>
<evidence type="ECO:0000256" key="2">
    <source>
        <dbReference type="ARBA" id="ARBA00022722"/>
    </source>
</evidence>
<feature type="transmembrane region" description="Helical" evidence="8">
    <location>
        <begin position="6"/>
        <end position="25"/>
    </location>
</feature>
<dbReference type="PATRIC" id="fig|1218508.4.peg.1175"/>
<proteinExistence type="inferred from homology"/>
<dbReference type="STRING" id="1218508.JG29_11870"/>
<dbReference type="InterPro" id="IPR004087">
    <property type="entry name" value="KH_dom"/>
</dbReference>
<feature type="region of interest" description="Disordered" evidence="10">
    <location>
        <begin position="66"/>
        <end position="140"/>
    </location>
</feature>
<comment type="caution">
    <text evidence="12">The sequence shown here is derived from an EMBL/GenBank/DDBJ whole genome shotgun (WGS) entry which is preliminary data.</text>
</comment>
<organism evidence="12 13">
    <name type="scientific">Bombilactobacillus mellis</name>
    <dbReference type="NCBI Taxonomy" id="1218508"/>
    <lineage>
        <taxon>Bacteria</taxon>
        <taxon>Bacillati</taxon>
        <taxon>Bacillota</taxon>
        <taxon>Bacilli</taxon>
        <taxon>Lactobacillales</taxon>
        <taxon>Lactobacillaceae</taxon>
        <taxon>Bombilactobacillus</taxon>
    </lineage>
</organism>
<comment type="similarity">
    <text evidence="8">Belongs to the RNase Y family.</text>
</comment>
<comment type="function">
    <text evidence="8">Endoribonuclease that initiates mRNA decay.</text>
</comment>
<keyword evidence="6 8" id="KW-1133">Transmembrane helix</keyword>
<dbReference type="Pfam" id="PF01966">
    <property type="entry name" value="HD"/>
    <property type="match status" value="1"/>
</dbReference>
<evidence type="ECO:0000256" key="8">
    <source>
        <dbReference type="HAMAP-Rule" id="MF_00335"/>
    </source>
</evidence>
<dbReference type="GO" id="GO:0003723">
    <property type="term" value="F:RNA binding"/>
    <property type="evidence" value="ECO:0007669"/>
    <property type="project" value="UniProtKB-UniRule"/>
</dbReference>
<evidence type="ECO:0000256" key="1">
    <source>
        <dbReference type="ARBA" id="ARBA00022692"/>
    </source>
</evidence>
<dbReference type="SMART" id="SM00471">
    <property type="entry name" value="HDc"/>
    <property type="match status" value="1"/>
</dbReference>
<dbReference type="OrthoDB" id="9803205at2"/>
<evidence type="ECO:0000313" key="12">
    <source>
        <dbReference type="EMBL" id="KJY48776.1"/>
    </source>
</evidence>
<feature type="domain" description="HD" evidence="11">
    <location>
        <begin position="337"/>
        <end position="430"/>
    </location>
</feature>
<evidence type="ECO:0000256" key="5">
    <source>
        <dbReference type="ARBA" id="ARBA00022884"/>
    </source>
</evidence>